<dbReference type="Pfam" id="PF02826">
    <property type="entry name" value="2-Hacid_dh_C"/>
    <property type="match status" value="1"/>
</dbReference>
<evidence type="ECO:0000313" key="10">
    <source>
        <dbReference type="Proteomes" id="UP001431775"/>
    </source>
</evidence>
<dbReference type="Gene3D" id="3.40.50.720">
    <property type="entry name" value="NAD(P)-binding Rossmann-like Domain"/>
    <property type="match status" value="2"/>
</dbReference>
<dbReference type="PANTHER" id="PTHR42789:SF1">
    <property type="entry name" value="D-ISOMER SPECIFIC 2-HYDROXYACID DEHYDROGENASE FAMILY PROTEIN (AFU_ORTHOLOGUE AFUA_6G10090)"/>
    <property type="match status" value="1"/>
</dbReference>
<dbReference type="Proteomes" id="UP001431775">
    <property type="component" value="Unassembled WGS sequence"/>
</dbReference>
<dbReference type="InterPro" id="IPR006139">
    <property type="entry name" value="D-isomer_2_OHA_DH_cat_dom"/>
</dbReference>
<gene>
    <name evidence="7" type="ORF">QJV33_05535</name>
    <name evidence="8" type="ORF">QJV33_11875</name>
    <name evidence="9" type="ORF">QJV33_11880</name>
</gene>
<protein>
    <submittedName>
        <fullName evidence="8">NAD(P)-dependent oxidoreductase</fullName>
    </submittedName>
</protein>
<evidence type="ECO:0000259" key="6">
    <source>
        <dbReference type="Pfam" id="PF02826"/>
    </source>
</evidence>
<dbReference type="PANTHER" id="PTHR42789">
    <property type="entry name" value="D-ISOMER SPECIFIC 2-HYDROXYACID DEHYDROGENASE FAMILY PROTEIN (AFU_ORTHOLOGUE AFUA_6G10090)"/>
    <property type="match status" value="1"/>
</dbReference>
<feature type="domain" description="D-isomer specific 2-hydroxyacid dehydrogenase NAD-binding" evidence="6">
    <location>
        <begin position="46"/>
        <end position="217"/>
    </location>
</feature>
<evidence type="ECO:0000256" key="3">
    <source>
        <dbReference type="ARBA" id="ARBA00023027"/>
    </source>
</evidence>
<proteinExistence type="inferred from homology"/>
<dbReference type="Pfam" id="PF00389">
    <property type="entry name" value="2-Hacid_dh"/>
    <property type="match status" value="1"/>
</dbReference>
<evidence type="ECO:0000259" key="5">
    <source>
        <dbReference type="Pfam" id="PF00389"/>
    </source>
</evidence>
<comment type="caution">
    <text evidence="8">The sequence shown here is derived from an EMBL/GenBank/DDBJ whole genome shotgun (WGS) entry which is preliminary data.</text>
</comment>
<evidence type="ECO:0000313" key="9">
    <source>
        <dbReference type="EMBL" id="MDI2113970.1"/>
    </source>
</evidence>
<evidence type="ECO:0000256" key="1">
    <source>
        <dbReference type="ARBA" id="ARBA00005854"/>
    </source>
</evidence>
<dbReference type="InterPro" id="IPR006140">
    <property type="entry name" value="D-isomer_DH_NAD-bd"/>
</dbReference>
<dbReference type="SUPFAM" id="SSF51735">
    <property type="entry name" value="NAD(P)-binding Rossmann-fold domains"/>
    <property type="match status" value="1"/>
</dbReference>
<evidence type="ECO:0000313" key="8">
    <source>
        <dbReference type="EMBL" id="MDI2113969.1"/>
    </source>
</evidence>
<organism evidence="8 10">
    <name type="scientific">Commensalibacter nepenthis</name>
    <dbReference type="NCBI Taxonomy" id="3043872"/>
    <lineage>
        <taxon>Bacteria</taxon>
        <taxon>Pseudomonadati</taxon>
        <taxon>Pseudomonadota</taxon>
        <taxon>Alphaproteobacteria</taxon>
        <taxon>Acetobacterales</taxon>
        <taxon>Acetobacteraceae</taxon>
    </lineage>
</organism>
<dbReference type="InterPro" id="IPR050857">
    <property type="entry name" value="D-2-hydroxyacid_DH"/>
</dbReference>
<dbReference type="InterPro" id="IPR036291">
    <property type="entry name" value="NAD(P)-bd_dom_sf"/>
</dbReference>
<evidence type="ECO:0000256" key="2">
    <source>
        <dbReference type="ARBA" id="ARBA00023002"/>
    </source>
</evidence>
<reference evidence="8" key="1">
    <citation type="submission" date="2023-05" db="EMBL/GenBank/DDBJ databases">
        <title>Whole genome sequence of Commensalibacter sp.</title>
        <authorList>
            <person name="Charoenyingcharoen P."/>
            <person name="Yukphan P."/>
        </authorList>
    </citation>
    <scope>NUCLEOTIDE SEQUENCE</scope>
    <source>
        <strain evidence="8">TBRC 10068</strain>
    </source>
</reference>
<keyword evidence="2 4" id="KW-0560">Oxidoreductase</keyword>
<name>A0ABT6QAY3_9PROT</name>
<evidence type="ECO:0000256" key="4">
    <source>
        <dbReference type="RuleBase" id="RU003719"/>
    </source>
</evidence>
<keyword evidence="10" id="KW-1185">Reference proteome</keyword>
<accession>A0ABT6QAY3</accession>
<comment type="similarity">
    <text evidence="1 4">Belongs to the D-isomer specific 2-hydroxyacid dehydrogenase family.</text>
</comment>
<keyword evidence="3" id="KW-0520">NAD</keyword>
<dbReference type="EMBL" id="JASBAN010000011">
    <property type="protein sequence ID" value="MDI2113969.1"/>
    <property type="molecule type" value="Genomic_DNA"/>
</dbReference>
<sequence>MPNLKLICQTGPVGKHIDLDVCKKLNITILEGGGDPTSAAELTWLLIMAANRKLYESIESMKNGLWQTVTGRQIKDKRIGILGFGKIGKLVAKYASSFDTEVVVCGSEGAKQESLLNGYKFLSSRDEFFRTCDIISVHLRLSNNTRESITFNDLSKMKENAIFVNTSRSQLLEKNSIQKLLKINKSIAFVLDVFDDEPVYHSNLLFSKNILCTPHIGYVTQENLENYFNCAIENLLQYCKPLHS</sequence>
<evidence type="ECO:0000313" key="7">
    <source>
        <dbReference type="EMBL" id="MDI2112747.1"/>
    </source>
</evidence>
<feature type="domain" description="D-isomer specific 2-hydroxyacid dehydrogenase catalytic" evidence="5">
    <location>
        <begin position="1"/>
        <end position="240"/>
    </location>
</feature>
<dbReference type="EMBL" id="JASBAN010000001">
    <property type="protein sequence ID" value="MDI2112747.1"/>
    <property type="molecule type" value="Genomic_DNA"/>
</dbReference>
<dbReference type="SUPFAM" id="SSF52283">
    <property type="entry name" value="Formate/glycerate dehydrogenase catalytic domain-like"/>
    <property type="match status" value="1"/>
</dbReference>
<dbReference type="EMBL" id="JASBAN010000011">
    <property type="protein sequence ID" value="MDI2113970.1"/>
    <property type="molecule type" value="Genomic_DNA"/>
</dbReference>
<dbReference type="RefSeq" id="WP_281462378.1">
    <property type="nucleotide sequence ID" value="NZ_JASBAN010000001.1"/>
</dbReference>